<dbReference type="EnsemblPlants" id="Pp3c14_12500V3.1">
    <property type="protein sequence ID" value="Pp3c14_12500V3.1"/>
    <property type="gene ID" value="Pp3c14_12500"/>
</dbReference>
<dbReference type="SUPFAM" id="SSF52540">
    <property type="entry name" value="P-loop containing nucleoside triphosphate hydrolases"/>
    <property type="match status" value="1"/>
</dbReference>
<proteinExistence type="predicted"/>
<dbReference type="Gramene" id="Pp3c14_12500V3.1">
    <property type="protein sequence ID" value="Pp3c14_12500V3.1"/>
    <property type="gene ID" value="Pp3c14_12500"/>
</dbReference>
<dbReference type="AlphaFoldDB" id="A0A2K1JHK0"/>
<organism evidence="1">
    <name type="scientific">Physcomitrium patens</name>
    <name type="common">Spreading-leaved earth moss</name>
    <name type="synonym">Physcomitrella patens</name>
    <dbReference type="NCBI Taxonomy" id="3218"/>
    <lineage>
        <taxon>Eukaryota</taxon>
        <taxon>Viridiplantae</taxon>
        <taxon>Streptophyta</taxon>
        <taxon>Embryophyta</taxon>
        <taxon>Bryophyta</taxon>
        <taxon>Bryophytina</taxon>
        <taxon>Bryopsida</taxon>
        <taxon>Funariidae</taxon>
        <taxon>Funariales</taxon>
        <taxon>Funariaceae</taxon>
        <taxon>Physcomitrium</taxon>
    </lineage>
</organism>
<dbReference type="Proteomes" id="UP000006727">
    <property type="component" value="Chromosome 14"/>
</dbReference>
<evidence type="ECO:0000313" key="1">
    <source>
        <dbReference type="EMBL" id="PNR41024.1"/>
    </source>
</evidence>
<sequence length="118" mass="13752">MKLLIIHSYGKENLPNELVEVGKKIIRACNGLPLNLKILRVSFDNLKVEEKKIFLDICCFFGSNVYQEGMLKERVLQIWANNQKNILKHDMESILNTLIYESLIKINNSKIIRVHDQL</sequence>
<reference evidence="1 3" key="1">
    <citation type="journal article" date="2008" name="Science">
        <title>The Physcomitrella genome reveals evolutionary insights into the conquest of land by plants.</title>
        <authorList>
            <person name="Rensing S."/>
            <person name="Lang D."/>
            <person name="Zimmer A."/>
            <person name="Terry A."/>
            <person name="Salamov A."/>
            <person name="Shapiro H."/>
            <person name="Nishiyama T."/>
            <person name="Perroud P.-F."/>
            <person name="Lindquist E."/>
            <person name="Kamisugi Y."/>
            <person name="Tanahashi T."/>
            <person name="Sakakibara K."/>
            <person name="Fujita T."/>
            <person name="Oishi K."/>
            <person name="Shin-I T."/>
            <person name="Kuroki Y."/>
            <person name="Toyoda A."/>
            <person name="Suzuki Y."/>
            <person name="Hashimoto A."/>
            <person name="Yamaguchi K."/>
            <person name="Sugano A."/>
            <person name="Kohara Y."/>
            <person name="Fujiyama A."/>
            <person name="Anterola A."/>
            <person name="Aoki S."/>
            <person name="Ashton N."/>
            <person name="Barbazuk W.B."/>
            <person name="Barker E."/>
            <person name="Bennetzen J."/>
            <person name="Bezanilla M."/>
            <person name="Blankenship R."/>
            <person name="Cho S.H."/>
            <person name="Dutcher S."/>
            <person name="Estelle M."/>
            <person name="Fawcett J.A."/>
            <person name="Gundlach H."/>
            <person name="Hanada K."/>
            <person name="Heyl A."/>
            <person name="Hicks K.A."/>
            <person name="Hugh J."/>
            <person name="Lohr M."/>
            <person name="Mayer K."/>
            <person name="Melkozernov A."/>
            <person name="Murata T."/>
            <person name="Nelson D."/>
            <person name="Pils B."/>
            <person name="Prigge M."/>
            <person name="Reiss B."/>
            <person name="Renner T."/>
            <person name="Rombauts S."/>
            <person name="Rushton P."/>
            <person name="Sanderfoot A."/>
            <person name="Schween G."/>
            <person name="Shiu S.-H."/>
            <person name="Stueber K."/>
            <person name="Theodoulou F.L."/>
            <person name="Tu H."/>
            <person name="Van de Peer Y."/>
            <person name="Verrier P.J."/>
            <person name="Waters E."/>
            <person name="Wood A."/>
            <person name="Yang L."/>
            <person name="Cove D."/>
            <person name="Cuming A."/>
            <person name="Hasebe M."/>
            <person name="Lucas S."/>
            <person name="Mishler D.B."/>
            <person name="Reski R."/>
            <person name="Grigoriev I."/>
            <person name="Quatrano R.S."/>
            <person name="Boore J.L."/>
        </authorList>
    </citation>
    <scope>NUCLEOTIDE SEQUENCE [LARGE SCALE GENOMIC DNA]</scope>
    <source>
        <strain evidence="2 3">cv. Gransden 2004</strain>
    </source>
</reference>
<dbReference type="InterPro" id="IPR027417">
    <property type="entry name" value="P-loop_NTPase"/>
</dbReference>
<protein>
    <recommendedName>
        <fullName evidence="4">NB-ARC domain-containing protein</fullName>
    </recommendedName>
</protein>
<keyword evidence="3" id="KW-1185">Reference proteome</keyword>
<evidence type="ECO:0000313" key="2">
    <source>
        <dbReference type="EnsemblPlants" id="Pp3c14_12500V3.1"/>
    </source>
</evidence>
<accession>A0A2K1JHK0</accession>
<gene>
    <name evidence="1" type="ORF">PHYPA_018427</name>
</gene>
<reference evidence="2" key="3">
    <citation type="submission" date="2020-12" db="UniProtKB">
        <authorList>
            <consortium name="EnsemblPlants"/>
        </authorList>
    </citation>
    <scope>IDENTIFICATION</scope>
</reference>
<name>A0A2K1JHK0_PHYPA</name>
<reference evidence="1 3" key="2">
    <citation type="journal article" date="2018" name="Plant J.">
        <title>The Physcomitrella patens chromosome-scale assembly reveals moss genome structure and evolution.</title>
        <authorList>
            <person name="Lang D."/>
            <person name="Ullrich K.K."/>
            <person name="Murat F."/>
            <person name="Fuchs J."/>
            <person name="Jenkins J."/>
            <person name="Haas F.B."/>
            <person name="Piednoel M."/>
            <person name="Gundlach H."/>
            <person name="Van Bel M."/>
            <person name="Meyberg R."/>
            <person name="Vives C."/>
            <person name="Morata J."/>
            <person name="Symeonidi A."/>
            <person name="Hiss M."/>
            <person name="Muchero W."/>
            <person name="Kamisugi Y."/>
            <person name="Saleh O."/>
            <person name="Blanc G."/>
            <person name="Decker E.L."/>
            <person name="van Gessel N."/>
            <person name="Grimwood J."/>
            <person name="Hayes R.D."/>
            <person name="Graham S.W."/>
            <person name="Gunter L.E."/>
            <person name="McDaniel S.F."/>
            <person name="Hoernstein S.N.W."/>
            <person name="Larsson A."/>
            <person name="Li F.W."/>
            <person name="Perroud P.F."/>
            <person name="Phillips J."/>
            <person name="Ranjan P."/>
            <person name="Rokshar D.S."/>
            <person name="Rothfels C.J."/>
            <person name="Schneider L."/>
            <person name="Shu S."/>
            <person name="Stevenson D.W."/>
            <person name="Thummler F."/>
            <person name="Tillich M."/>
            <person name="Villarreal Aguilar J.C."/>
            <person name="Widiez T."/>
            <person name="Wong G.K."/>
            <person name="Wymore A."/>
            <person name="Zhang Y."/>
            <person name="Zimmer A.D."/>
            <person name="Quatrano R.S."/>
            <person name="Mayer K.F.X."/>
            <person name="Goodstein D."/>
            <person name="Casacuberta J.M."/>
            <person name="Vandepoele K."/>
            <person name="Reski R."/>
            <person name="Cuming A.C."/>
            <person name="Tuskan G.A."/>
            <person name="Maumus F."/>
            <person name="Salse J."/>
            <person name="Schmutz J."/>
            <person name="Rensing S.A."/>
        </authorList>
    </citation>
    <scope>NUCLEOTIDE SEQUENCE [LARGE SCALE GENOMIC DNA]</scope>
    <source>
        <strain evidence="2 3">cv. Gransden 2004</strain>
    </source>
</reference>
<evidence type="ECO:0000313" key="3">
    <source>
        <dbReference type="Proteomes" id="UP000006727"/>
    </source>
</evidence>
<dbReference type="EMBL" id="ABEU02000014">
    <property type="protein sequence ID" value="PNR41024.1"/>
    <property type="molecule type" value="Genomic_DNA"/>
</dbReference>
<dbReference type="InParanoid" id="A0A2K1JHK0"/>
<evidence type="ECO:0008006" key="4">
    <source>
        <dbReference type="Google" id="ProtNLM"/>
    </source>
</evidence>